<dbReference type="Proteomes" id="UP000325579">
    <property type="component" value="Unassembled WGS sequence"/>
</dbReference>
<sequence length="79" mass="9134">MVAMMFVDMLFLLAGFIRCSFTYQRQMWRQTSFSDNIEATENPSETIRHIGKVAVKLPRFVNVVLLNMRSPICLPSFST</sequence>
<proteinExistence type="predicted"/>
<evidence type="ECO:0000313" key="3">
    <source>
        <dbReference type="Proteomes" id="UP000325579"/>
    </source>
</evidence>
<reference evidence="2 3" key="1">
    <citation type="submission" date="2019-04" db="EMBL/GenBank/DDBJ databases">
        <authorList>
            <consortium name="DOE Joint Genome Institute"/>
            <person name="Mondo S."/>
            <person name="Kjaerbolling I."/>
            <person name="Vesth T."/>
            <person name="Frisvad J.C."/>
            <person name="Nybo J.L."/>
            <person name="Theobald S."/>
            <person name="Kildgaard S."/>
            <person name="Isbrandt T."/>
            <person name="Kuo A."/>
            <person name="Sato A."/>
            <person name="Lyhne E.K."/>
            <person name="Kogle M.E."/>
            <person name="Wiebenga A."/>
            <person name="Kun R.S."/>
            <person name="Lubbers R.J."/>
            <person name="Makela M.R."/>
            <person name="Barry K."/>
            <person name="Chovatia M."/>
            <person name="Clum A."/>
            <person name="Daum C."/>
            <person name="Haridas S."/>
            <person name="He G."/>
            <person name="LaButti K."/>
            <person name="Lipzen A."/>
            <person name="Riley R."/>
            <person name="Salamov A."/>
            <person name="Simmons B.A."/>
            <person name="Magnuson J.K."/>
            <person name="Henrissat B."/>
            <person name="Mortensen U.H."/>
            <person name="Larsen T.O."/>
            <person name="Devries R.P."/>
            <person name="Grigoriev I.V."/>
            <person name="Machida M."/>
            <person name="Baker S.E."/>
            <person name="Andersen M.R."/>
            <person name="Cantor M.N."/>
            <person name="Hua S.X."/>
        </authorList>
    </citation>
    <scope>NUCLEOTIDE SEQUENCE [LARGE SCALE GENOMIC DNA]</scope>
    <source>
        <strain evidence="2 3">CBS 119388</strain>
    </source>
</reference>
<dbReference type="EMBL" id="ML736774">
    <property type="protein sequence ID" value="KAE8403664.1"/>
    <property type="molecule type" value="Genomic_DNA"/>
</dbReference>
<name>A0A5N7DBQ7_9EURO</name>
<dbReference type="GeneID" id="43666790"/>
<protein>
    <recommendedName>
        <fullName evidence="4">Secreted protein</fullName>
    </recommendedName>
</protein>
<evidence type="ECO:0008006" key="4">
    <source>
        <dbReference type="Google" id="ProtNLM"/>
    </source>
</evidence>
<accession>A0A5N7DBQ7</accession>
<gene>
    <name evidence="2" type="ORF">BDV37DRAFT_249547</name>
</gene>
<evidence type="ECO:0000313" key="2">
    <source>
        <dbReference type="EMBL" id="KAE8403664.1"/>
    </source>
</evidence>
<keyword evidence="1" id="KW-0732">Signal</keyword>
<feature type="signal peptide" evidence="1">
    <location>
        <begin position="1"/>
        <end position="19"/>
    </location>
</feature>
<feature type="chain" id="PRO_5024890686" description="Secreted protein" evidence="1">
    <location>
        <begin position="20"/>
        <end position="79"/>
    </location>
</feature>
<organism evidence="2 3">
    <name type="scientific">Aspergillus pseudonomiae</name>
    <dbReference type="NCBI Taxonomy" id="1506151"/>
    <lineage>
        <taxon>Eukaryota</taxon>
        <taxon>Fungi</taxon>
        <taxon>Dikarya</taxon>
        <taxon>Ascomycota</taxon>
        <taxon>Pezizomycotina</taxon>
        <taxon>Eurotiomycetes</taxon>
        <taxon>Eurotiomycetidae</taxon>
        <taxon>Eurotiales</taxon>
        <taxon>Aspergillaceae</taxon>
        <taxon>Aspergillus</taxon>
        <taxon>Aspergillus subgen. Circumdati</taxon>
    </lineage>
</organism>
<dbReference type="RefSeq" id="XP_031940983.1">
    <property type="nucleotide sequence ID" value="XM_032082099.1"/>
</dbReference>
<dbReference type="AlphaFoldDB" id="A0A5N7DBQ7"/>
<keyword evidence="3" id="KW-1185">Reference proteome</keyword>
<evidence type="ECO:0000256" key="1">
    <source>
        <dbReference type="SAM" id="SignalP"/>
    </source>
</evidence>